<evidence type="ECO:0000259" key="1">
    <source>
        <dbReference type="Pfam" id="PF21688"/>
    </source>
</evidence>
<dbReference type="Gene3D" id="3.50.50.60">
    <property type="entry name" value="FAD/NAD(P)-binding domain"/>
    <property type="match status" value="2"/>
</dbReference>
<dbReference type="InterPro" id="IPR049516">
    <property type="entry name" value="FAD-depend_C"/>
</dbReference>
<dbReference type="KEGG" id="str:Sterm_1077"/>
<reference evidence="3" key="1">
    <citation type="submission" date="2009-09" db="EMBL/GenBank/DDBJ databases">
        <title>The complete chromosome of Sebaldella termitidis ATCC 33386.</title>
        <authorList>
            <consortium name="US DOE Joint Genome Institute (JGI-PGF)"/>
            <person name="Lucas S."/>
            <person name="Copeland A."/>
            <person name="Lapidus A."/>
            <person name="Glavina del Rio T."/>
            <person name="Dalin E."/>
            <person name="Tice H."/>
            <person name="Bruce D."/>
            <person name="Goodwin L."/>
            <person name="Pitluck S."/>
            <person name="Kyrpides N."/>
            <person name="Mavromatis K."/>
            <person name="Ivanova N."/>
            <person name="Mikhailova N."/>
            <person name="Sims D."/>
            <person name="Meincke L."/>
            <person name="Brettin T."/>
            <person name="Detter J.C."/>
            <person name="Han C."/>
            <person name="Larimer F."/>
            <person name="Land M."/>
            <person name="Hauser L."/>
            <person name="Markowitz V."/>
            <person name="Cheng J.F."/>
            <person name="Hugenholtz P."/>
            <person name="Woyke T."/>
            <person name="Wu D."/>
            <person name="Eisen J.A."/>
        </authorList>
    </citation>
    <scope>NUCLEOTIDE SEQUENCE [LARGE SCALE GENOMIC DNA]</scope>
    <source>
        <strain evidence="3">ATCC 33386 / NCTC 11300</strain>
    </source>
</reference>
<dbReference type="EMBL" id="CP001739">
    <property type="protein sequence ID" value="ACZ07945.1"/>
    <property type="molecule type" value="Genomic_DNA"/>
</dbReference>
<dbReference type="Gene3D" id="3.30.70.2700">
    <property type="match status" value="1"/>
</dbReference>
<accession>D1AFR0</accession>
<protein>
    <recommendedName>
        <fullName evidence="1">FAD-dependent protein C-terminal domain-containing protein</fullName>
    </recommendedName>
</protein>
<dbReference type="AlphaFoldDB" id="D1AFR0"/>
<dbReference type="InterPro" id="IPR036188">
    <property type="entry name" value="FAD/NAD-bd_sf"/>
</dbReference>
<sequence length="528" mass="58371">MLRINNIKIPVKHSKEDVLKQAAEILGVRTDEIKEFKITGQSIDARNKSNIIYVYSVDIMIPDEDRFLENKNVKKTETFIYKTEKLSNIPEKRPVVAGSGPAGIFAALILAEAGLKPVILERGKNVDERKKDVYDFFKTGILNTESNVQFGEGGAGTFSDGKLTTNTHNIRIKKVINEFIEAGGGEELDYMSKPHVGTDRLIGILRNIRKKIEGLGGEYRFQNKLTSINHSDGRLQGIKVAGPGGEYLMETDYLILAVGHSARDTFYMLNEKKIEMQQKPFSVGVRIEHKQDMINKSQYGKLADELPPAEYKINVKSSNGRGVYTFCMCPGGVVVPAASEDGFLAVNGMSYYKRNKENANSAVLVNVYPEDFRGDDVLAGVEFQRRLEKKAFELGGGKYKAPVQLVGDFLKNKKSEKLGNVIPSYSIGYKLSNLNDCFPKFIAESLKEGIREMDKKIRGFAGFDSVITAVESRSSSPVRILRDEKMFSSIKGLIPCGEGAGHAGGIISAAVDGIKCAEALNNIIKEQQ</sequence>
<dbReference type="RefSeq" id="WP_012860541.1">
    <property type="nucleotide sequence ID" value="NC_013517.1"/>
</dbReference>
<dbReference type="SUPFAM" id="SSF51905">
    <property type="entry name" value="FAD/NAD(P)-binding domain"/>
    <property type="match status" value="1"/>
</dbReference>
<feature type="domain" description="FAD-dependent protein C-terminal" evidence="1">
    <location>
        <begin position="280"/>
        <end position="474"/>
    </location>
</feature>
<gene>
    <name evidence="2" type="ordered locus">Sterm_1077</name>
</gene>
<evidence type="ECO:0000313" key="3">
    <source>
        <dbReference type="Proteomes" id="UP000000845"/>
    </source>
</evidence>
<dbReference type="PANTHER" id="PTHR42842">
    <property type="entry name" value="FAD/NAD(P)-BINDING OXIDOREDUCTASE"/>
    <property type="match status" value="1"/>
</dbReference>
<dbReference type="Proteomes" id="UP000000845">
    <property type="component" value="Chromosome"/>
</dbReference>
<proteinExistence type="predicted"/>
<evidence type="ECO:0000313" key="2">
    <source>
        <dbReference type="EMBL" id="ACZ07945.1"/>
    </source>
</evidence>
<dbReference type="eggNOG" id="COG2509">
    <property type="taxonomic scope" value="Bacteria"/>
</dbReference>
<keyword evidence="3" id="KW-1185">Reference proteome</keyword>
<dbReference type="Pfam" id="PF21688">
    <property type="entry name" value="FAD-depend_C"/>
    <property type="match status" value="1"/>
</dbReference>
<dbReference type="PANTHER" id="PTHR42842:SF3">
    <property type="entry name" value="FAD_NAD(P)-BINDING OXIDOREDUCTASE FAMILY PROTEIN"/>
    <property type="match status" value="1"/>
</dbReference>
<organism evidence="2 3">
    <name type="scientific">Sebaldella termitidis (strain ATCC 33386 / NCTC 11300)</name>
    <dbReference type="NCBI Taxonomy" id="526218"/>
    <lineage>
        <taxon>Bacteria</taxon>
        <taxon>Fusobacteriati</taxon>
        <taxon>Fusobacteriota</taxon>
        <taxon>Fusobacteriia</taxon>
        <taxon>Fusobacteriales</taxon>
        <taxon>Leptotrichiaceae</taxon>
        <taxon>Sebaldella</taxon>
    </lineage>
</organism>
<name>D1AFR0_SEBTE</name>
<reference evidence="2 3" key="2">
    <citation type="journal article" date="2010" name="Stand. Genomic Sci.">
        <title>Complete genome sequence of Sebaldella termitidis type strain (NCTC 11300).</title>
        <authorList>
            <person name="Harmon-Smith M."/>
            <person name="Celia L."/>
            <person name="Chertkov O."/>
            <person name="Lapidus A."/>
            <person name="Copeland A."/>
            <person name="Glavina Del Rio T."/>
            <person name="Nolan M."/>
            <person name="Lucas S."/>
            <person name="Tice H."/>
            <person name="Cheng J.F."/>
            <person name="Han C."/>
            <person name="Detter J.C."/>
            <person name="Bruce D."/>
            <person name="Goodwin L."/>
            <person name="Pitluck S."/>
            <person name="Pati A."/>
            <person name="Liolios K."/>
            <person name="Ivanova N."/>
            <person name="Mavromatis K."/>
            <person name="Mikhailova N."/>
            <person name="Chen A."/>
            <person name="Palaniappan K."/>
            <person name="Land M."/>
            <person name="Hauser L."/>
            <person name="Chang Y.J."/>
            <person name="Jeffries C.D."/>
            <person name="Brettin T."/>
            <person name="Goker M."/>
            <person name="Beck B."/>
            <person name="Bristow J."/>
            <person name="Eisen J.A."/>
            <person name="Markowitz V."/>
            <person name="Hugenholtz P."/>
            <person name="Kyrpides N.C."/>
            <person name="Klenk H.P."/>
            <person name="Chen F."/>
        </authorList>
    </citation>
    <scope>NUCLEOTIDE SEQUENCE [LARGE SCALE GENOMIC DNA]</scope>
    <source>
        <strain evidence="3">ATCC 33386 / NCTC 11300</strain>
    </source>
</reference>
<dbReference type="PIRSF" id="PIRSF038984">
    <property type="entry name" value="FAD_binding_protein"/>
    <property type="match status" value="1"/>
</dbReference>
<dbReference type="STRING" id="526218.Sterm_1077"/>
<dbReference type="InterPro" id="IPR028348">
    <property type="entry name" value="FAD-binding_protein"/>
</dbReference>
<dbReference type="HOGENOM" id="CLU_028644_3_0_0"/>